<sequence length="65" mass="7386">MEFETVAFFEKIDTSGFLVSIEKRVKPLLVKSKVLKKLICTFSVASKASGWSAMERICDSHLFKE</sequence>
<protein>
    <submittedName>
        <fullName evidence="1">Uncharacterized protein</fullName>
    </submittedName>
</protein>
<dbReference type="AlphaFoldDB" id="W4QF29"/>
<gene>
    <name evidence="1" type="ORF">JCM9152_1670</name>
</gene>
<dbReference type="Proteomes" id="UP000018895">
    <property type="component" value="Unassembled WGS sequence"/>
</dbReference>
<dbReference type="RefSeq" id="WP_035342767.1">
    <property type="nucleotide sequence ID" value="NZ_BAUU01000010.1"/>
</dbReference>
<evidence type="ECO:0000313" key="2">
    <source>
        <dbReference type="Proteomes" id="UP000018895"/>
    </source>
</evidence>
<comment type="caution">
    <text evidence="1">The sequence shown here is derived from an EMBL/GenBank/DDBJ whole genome shotgun (WGS) entry which is preliminary data.</text>
</comment>
<reference evidence="1" key="1">
    <citation type="journal article" date="2014" name="Genome Announc.">
        <title>Draft Genome Sequences of Three Alkaliphilic Bacillus Strains, Bacillus wakoensis JCM 9140T, Bacillus akibai JCM 9157T, and Bacillus hemicellulosilyticus JCM 9152T.</title>
        <authorList>
            <person name="Yuki M."/>
            <person name="Oshima K."/>
            <person name="Suda W."/>
            <person name="Oshida Y."/>
            <person name="Kitamura K."/>
            <person name="Iida T."/>
            <person name="Hattori M."/>
            <person name="Ohkuma M."/>
        </authorList>
    </citation>
    <scope>NUCLEOTIDE SEQUENCE [LARGE SCALE GENOMIC DNA]</scope>
    <source>
        <strain evidence="1">JCM 9152</strain>
    </source>
</reference>
<dbReference type="STRING" id="1236971.JCM9152_1670"/>
<keyword evidence="2" id="KW-1185">Reference proteome</keyword>
<accession>W4QF29</accession>
<evidence type="ECO:0000313" key="1">
    <source>
        <dbReference type="EMBL" id="GAE30268.1"/>
    </source>
</evidence>
<organism evidence="1 2">
    <name type="scientific">Halalkalibacter hemicellulosilyticusJCM 9152</name>
    <dbReference type="NCBI Taxonomy" id="1236971"/>
    <lineage>
        <taxon>Bacteria</taxon>
        <taxon>Bacillati</taxon>
        <taxon>Bacillota</taxon>
        <taxon>Bacilli</taxon>
        <taxon>Bacillales</taxon>
        <taxon>Bacillaceae</taxon>
        <taxon>Halalkalibacter</taxon>
    </lineage>
</organism>
<dbReference type="EMBL" id="BAUU01000010">
    <property type="protein sequence ID" value="GAE30268.1"/>
    <property type="molecule type" value="Genomic_DNA"/>
</dbReference>
<name>W4QF29_9BACI</name>
<proteinExistence type="predicted"/>